<keyword evidence="2" id="KW-0496">Mitochondrion</keyword>
<name>A0A3P3YFW7_PLABS</name>
<proteinExistence type="predicted"/>
<geneLocation type="mitochondrion" evidence="2"/>
<dbReference type="Proteomes" id="UP000290189">
    <property type="component" value="Unassembled WGS sequence"/>
</dbReference>
<sequence length="419" mass="46923">MLRSGIVGLGRRVSPAHVRPVAAALRWKTGKASGTPGRGAGKGQGVSSAHKQGPPKTTYSTEDLHRGLYLLAKQRLLDMKVDLKTVEDLKGLCHPDRVVENICRKATSGDFDEDFNPEEMADYPEDDKEFMKNLSGSGPGYPEEDFMRGQRDKFGMGDEDEDFEDIPVEEQVVDHIRQELGIYDMSSDVQKSIESIVRKYGLNEVTHEKLYDMMDGKGNRLTDAIEETRVKLEKYVDKETADKARMTMENEDGDAGGANFTRNEGEEIMREILMDAAGLEACTDPDIISAVKDMSSKFNIEEMDEDSPQFKKAVAQLRERFRDREGALSDEQVTFKTATHKVYHEILDRAGLLDSDDYEAIDKELMPVVNKMVKDAKGAIDNVPEPAIESAVKMMRQKFAHTAKSPEKGRPYLDDSQAP</sequence>
<evidence type="ECO:0000313" key="3">
    <source>
        <dbReference type="Proteomes" id="UP000290189"/>
    </source>
</evidence>
<gene>
    <name evidence="2" type="ORF">PLBR_LOCUS6239</name>
</gene>
<accession>A0A3P3YFW7</accession>
<organism evidence="2 3">
    <name type="scientific">Plasmodiophora brassicae</name>
    <name type="common">Clubroot disease agent</name>
    <dbReference type="NCBI Taxonomy" id="37360"/>
    <lineage>
        <taxon>Eukaryota</taxon>
        <taxon>Sar</taxon>
        <taxon>Rhizaria</taxon>
        <taxon>Endomyxa</taxon>
        <taxon>Phytomyxea</taxon>
        <taxon>Plasmodiophorida</taxon>
        <taxon>Plasmodiophoridae</taxon>
        <taxon>Plasmodiophora</taxon>
    </lineage>
</organism>
<feature type="compositionally biased region" description="Basic and acidic residues" evidence="1">
    <location>
        <begin position="404"/>
        <end position="413"/>
    </location>
</feature>
<feature type="region of interest" description="Disordered" evidence="1">
    <location>
        <begin position="398"/>
        <end position="419"/>
    </location>
</feature>
<evidence type="ECO:0000313" key="2">
    <source>
        <dbReference type="EMBL" id="SPQ99024.1"/>
    </source>
</evidence>
<feature type="compositionally biased region" description="Polar residues" evidence="1">
    <location>
        <begin position="45"/>
        <end position="60"/>
    </location>
</feature>
<feature type="region of interest" description="Disordered" evidence="1">
    <location>
        <begin position="27"/>
        <end position="60"/>
    </location>
</feature>
<dbReference type="AlphaFoldDB" id="A0A3P3YFW7"/>
<protein>
    <submittedName>
        <fullName evidence="2">Uncharacterized protein</fullName>
    </submittedName>
</protein>
<dbReference type="EMBL" id="OVEO01000011">
    <property type="protein sequence ID" value="SPQ99024.1"/>
    <property type="molecule type" value="Genomic_DNA"/>
</dbReference>
<reference evidence="2 3" key="1">
    <citation type="submission" date="2018-03" db="EMBL/GenBank/DDBJ databases">
        <authorList>
            <person name="Fogelqvist J."/>
        </authorList>
    </citation>
    <scope>NUCLEOTIDE SEQUENCE [LARGE SCALE GENOMIC DNA]</scope>
</reference>
<evidence type="ECO:0000256" key="1">
    <source>
        <dbReference type="SAM" id="MobiDB-lite"/>
    </source>
</evidence>